<evidence type="ECO:0000256" key="1">
    <source>
        <dbReference type="SAM" id="MobiDB-lite"/>
    </source>
</evidence>
<feature type="compositionally biased region" description="Basic residues" evidence="1">
    <location>
        <begin position="78"/>
        <end position="87"/>
    </location>
</feature>
<dbReference type="EMBL" id="JABANP010000143">
    <property type="protein sequence ID" value="KAF4688737.1"/>
    <property type="molecule type" value="Genomic_DNA"/>
</dbReference>
<protein>
    <submittedName>
        <fullName evidence="2">Uncharacterized protein</fullName>
    </submittedName>
</protein>
<feature type="compositionally biased region" description="Basic and acidic residues" evidence="1">
    <location>
        <begin position="36"/>
        <end position="49"/>
    </location>
</feature>
<proteinExistence type="predicted"/>
<accession>A0A7J6NYS4</accession>
<gene>
    <name evidence="2" type="ORF">FOZ60_002479</name>
</gene>
<feature type="region of interest" description="Disordered" evidence="1">
    <location>
        <begin position="36"/>
        <end position="87"/>
    </location>
</feature>
<feature type="compositionally biased region" description="Polar residues" evidence="1">
    <location>
        <begin position="51"/>
        <end position="64"/>
    </location>
</feature>
<evidence type="ECO:0000313" key="3">
    <source>
        <dbReference type="Proteomes" id="UP000541610"/>
    </source>
</evidence>
<reference evidence="2 3" key="1">
    <citation type="submission" date="2020-04" db="EMBL/GenBank/DDBJ databases">
        <title>Perkinsus olseni comparative genomics.</title>
        <authorList>
            <person name="Bogema D.R."/>
        </authorList>
    </citation>
    <scope>NUCLEOTIDE SEQUENCE [LARGE SCALE GENOMIC DNA]</scope>
    <source>
        <strain evidence="2">00978-12</strain>
    </source>
</reference>
<dbReference type="Proteomes" id="UP000541610">
    <property type="component" value="Unassembled WGS sequence"/>
</dbReference>
<evidence type="ECO:0000313" key="2">
    <source>
        <dbReference type="EMBL" id="KAF4688737.1"/>
    </source>
</evidence>
<organism evidence="2 3">
    <name type="scientific">Perkinsus olseni</name>
    <name type="common">Perkinsus atlanticus</name>
    <dbReference type="NCBI Taxonomy" id="32597"/>
    <lineage>
        <taxon>Eukaryota</taxon>
        <taxon>Sar</taxon>
        <taxon>Alveolata</taxon>
        <taxon>Perkinsozoa</taxon>
        <taxon>Perkinsea</taxon>
        <taxon>Perkinsida</taxon>
        <taxon>Perkinsidae</taxon>
        <taxon>Perkinsus</taxon>
    </lineage>
</organism>
<sequence>MEATWVGIKKNKLMIRAVTRDGQNYIRSGMDRDVVGRFQKGDRREEKNGGSRHQPTVYSSVTQQHHQRRPHIALNVAGHRRNSPKDY</sequence>
<comment type="caution">
    <text evidence="2">The sequence shown here is derived from an EMBL/GenBank/DDBJ whole genome shotgun (WGS) entry which is preliminary data.</text>
</comment>
<name>A0A7J6NYS4_PEROL</name>
<dbReference type="AlphaFoldDB" id="A0A7J6NYS4"/>